<protein>
    <submittedName>
        <fullName evidence="2">Prophage MuMc02, baseplate assembly protein W</fullName>
    </submittedName>
</protein>
<reference evidence="2" key="1">
    <citation type="journal article" date="2005" name="Environ. Microbiol.">
        <title>Genetic and functional properties of uncultivated thermophilic crenarchaeotes from a subsurface gold mine as revealed by analysis of genome fragments.</title>
        <authorList>
            <person name="Nunoura T."/>
            <person name="Hirayama H."/>
            <person name="Takami H."/>
            <person name="Oida H."/>
            <person name="Nishi S."/>
            <person name="Shimamura S."/>
            <person name="Suzuki Y."/>
            <person name="Inagaki F."/>
            <person name="Takai K."/>
            <person name="Nealson K.H."/>
            <person name="Horikoshi K."/>
        </authorList>
    </citation>
    <scope>NUCLEOTIDE SEQUENCE</scope>
</reference>
<feature type="domain" description="IraD/Gp25-like" evidence="1">
    <location>
        <begin position="10"/>
        <end position="91"/>
    </location>
</feature>
<evidence type="ECO:0000259" key="1">
    <source>
        <dbReference type="Pfam" id="PF04965"/>
    </source>
</evidence>
<gene>
    <name evidence="2" type="ORF">HGMM_F07F09C10</name>
</gene>
<dbReference type="EMBL" id="AP011663">
    <property type="protein sequence ID" value="BAL53635.1"/>
    <property type="molecule type" value="Genomic_DNA"/>
</dbReference>
<evidence type="ECO:0000313" key="2">
    <source>
        <dbReference type="EMBL" id="BAL53635.1"/>
    </source>
</evidence>
<dbReference type="Gene3D" id="3.10.450.40">
    <property type="match status" value="1"/>
</dbReference>
<reference evidence="2" key="2">
    <citation type="journal article" date="2012" name="PLoS ONE">
        <title>A Deeply Branching Thermophilic Bacterium with an Ancient Acetyl-CoA Pathway Dominates a Subsurface Ecosystem.</title>
        <authorList>
            <person name="Takami H."/>
            <person name="Noguchi H."/>
            <person name="Takaki Y."/>
            <person name="Uchiyama I."/>
            <person name="Toyoda A."/>
            <person name="Nishi S."/>
            <person name="Chee G.-J."/>
            <person name="Arai W."/>
            <person name="Nunoura T."/>
            <person name="Itoh T."/>
            <person name="Hattori M."/>
            <person name="Takai K."/>
        </authorList>
    </citation>
    <scope>NUCLEOTIDE SEQUENCE</scope>
</reference>
<sequence>MFKLVERDTVKSVLQNIRIILTTPKGTVPHRPDFAVDYRDFLDNPTPLNVGRLKALIADAIETYEPRAKVKAINIRYPQAGHVEAHITLSIQGEEEEIAWTYALQ</sequence>
<name>H5SBU9_9BACT</name>
<dbReference type="SUPFAM" id="SSF160719">
    <property type="entry name" value="gpW/gp25-like"/>
    <property type="match status" value="1"/>
</dbReference>
<proteinExistence type="predicted"/>
<dbReference type="InterPro" id="IPR007048">
    <property type="entry name" value="IraD/Gp25-like"/>
</dbReference>
<dbReference type="AlphaFoldDB" id="H5SBU9"/>
<accession>H5SBU9</accession>
<organism evidence="2">
    <name type="scientific">uncultured Aquificia bacterium</name>
    <dbReference type="NCBI Taxonomy" id="453415"/>
    <lineage>
        <taxon>Bacteria</taxon>
        <taxon>Pseudomonadati</taxon>
        <taxon>Aquificota</taxon>
        <taxon>Aquificia</taxon>
        <taxon>environmental samples</taxon>
    </lineage>
</organism>
<dbReference type="Pfam" id="PF04965">
    <property type="entry name" value="GPW_gp25"/>
    <property type="match status" value="1"/>
</dbReference>